<evidence type="ECO:0000256" key="1">
    <source>
        <dbReference type="SAM" id="MobiDB-lite"/>
    </source>
</evidence>
<name>A0ABP8S732_9ACTN</name>
<dbReference type="Proteomes" id="UP001500307">
    <property type="component" value="Unassembled WGS sequence"/>
</dbReference>
<accession>A0ABP8S732</accession>
<evidence type="ECO:0000313" key="2">
    <source>
        <dbReference type="EMBL" id="GAA4562396.1"/>
    </source>
</evidence>
<dbReference type="EMBL" id="BAABGU010000001">
    <property type="protein sequence ID" value="GAA4562396.1"/>
    <property type="molecule type" value="Genomic_DNA"/>
</dbReference>
<keyword evidence="3" id="KW-1185">Reference proteome</keyword>
<proteinExistence type="predicted"/>
<feature type="region of interest" description="Disordered" evidence="1">
    <location>
        <begin position="33"/>
        <end position="82"/>
    </location>
</feature>
<gene>
    <name evidence="2" type="ORF">GCM10023176_03610</name>
</gene>
<reference evidence="3" key="1">
    <citation type="journal article" date="2019" name="Int. J. Syst. Evol. Microbiol.">
        <title>The Global Catalogue of Microorganisms (GCM) 10K type strain sequencing project: providing services to taxonomists for standard genome sequencing and annotation.</title>
        <authorList>
            <consortium name="The Broad Institute Genomics Platform"/>
            <consortium name="The Broad Institute Genome Sequencing Center for Infectious Disease"/>
            <person name="Wu L."/>
            <person name="Ma J."/>
        </authorList>
    </citation>
    <scope>NUCLEOTIDE SEQUENCE [LARGE SCALE GENOMIC DNA]</scope>
    <source>
        <strain evidence="3">JCM 3175</strain>
    </source>
</reference>
<comment type="caution">
    <text evidence="2">The sequence shown here is derived from an EMBL/GenBank/DDBJ whole genome shotgun (WGS) entry which is preliminary data.</text>
</comment>
<protein>
    <submittedName>
        <fullName evidence="2">Uncharacterized protein</fullName>
    </submittedName>
</protein>
<evidence type="ECO:0000313" key="3">
    <source>
        <dbReference type="Proteomes" id="UP001500307"/>
    </source>
</evidence>
<sequence length="82" mass="8605">MSIRMLACPVPVTRTAVPLKKTIKVYVKTLPEAVWPPPRDAGSADAPGQGGAQRPERSARVLDAGVPIRSDPAPAPVRGVPD</sequence>
<organism evidence="2 3">
    <name type="scientific">Micromonospora coerulea</name>
    <dbReference type="NCBI Taxonomy" id="47856"/>
    <lineage>
        <taxon>Bacteria</taxon>
        <taxon>Bacillati</taxon>
        <taxon>Actinomycetota</taxon>
        <taxon>Actinomycetes</taxon>
        <taxon>Micromonosporales</taxon>
        <taxon>Micromonosporaceae</taxon>
        <taxon>Micromonospora</taxon>
    </lineage>
</organism>